<comment type="caution">
    <text evidence="6">The sequence shown here is derived from an EMBL/GenBank/DDBJ whole genome shotgun (WGS) entry which is preliminary data.</text>
</comment>
<keyword evidence="3" id="KW-0472">Membrane</keyword>
<feature type="domain" description="GGDEF" evidence="5">
    <location>
        <begin position="209"/>
        <end position="345"/>
    </location>
</feature>
<proteinExistence type="predicted"/>
<dbReference type="SMART" id="SM00267">
    <property type="entry name" value="GGDEF"/>
    <property type="match status" value="1"/>
</dbReference>
<accession>A0ABS5V0T2</accession>
<dbReference type="Gene3D" id="3.30.70.270">
    <property type="match status" value="1"/>
</dbReference>
<dbReference type="PROSITE" id="PS50887">
    <property type="entry name" value="GGDEF"/>
    <property type="match status" value="1"/>
</dbReference>
<feature type="domain" description="PAS" evidence="4">
    <location>
        <begin position="47"/>
        <end position="92"/>
    </location>
</feature>
<keyword evidence="3" id="KW-1133">Transmembrane helix</keyword>
<dbReference type="PANTHER" id="PTHR45138:SF9">
    <property type="entry name" value="DIGUANYLATE CYCLASE DGCM-RELATED"/>
    <property type="match status" value="1"/>
</dbReference>
<dbReference type="InterPro" id="IPR000160">
    <property type="entry name" value="GGDEF_dom"/>
</dbReference>
<gene>
    <name evidence="6" type="ORF">KJI95_06030</name>
</gene>
<dbReference type="InterPro" id="IPR000014">
    <property type="entry name" value="PAS"/>
</dbReference>
<dbReference type="EC" id="2.7.7.65" evidence="1"/>
<dbReference type="PANTHER" id="PTHR45138">
    <property type="entry name" value="REGULATORY COMPONENTS OF SENSORY TRANSDUCTION SYSTEM"/>
    <property type="match status" value="1"/>
</dbReference>
<evidence type="ECO:0000259" key="5">
    <source>
        <dbReference type="PROSITE" id="PS50887"/>
    </source>
</evidence>
<dbReference type="NCBIfam" id="TIGR00254">
    <property type="entry name" value="GGDEF"/>
    <property type="match status" value="1"/>
</dbReference>
<organism evidence="6 7">
    <name type="scientific">Shewanella jiangmenensis</name>
    <dbReference type="NCBI Taxonomy" id="2837387"/>
    <lineage>
        <taxon>Bacteria</taxon>
        <taxon>Pseudomonadati</taxon>
        <taxon>Pseudomonadota</taxon>
        <taxon>Gammaproteobacteria</taxon>
        <taxon>Alteromonadales</taxon>
        <taxon>Shewanellaceae</taxon>
        <taxon>Shewanella</taxon>
    </lineage>
</organism>
<dbReference type="PROSITE" id="PS50112">
    <property type="entry name" value="PAS"/>
    <property type="match status" value="1"/>
</dbReference>
<keyword evidence="7" id="KW-1185">Reference proteome</keyword>
<dbReference type="CDD" id="cd01949">
    <property type="entry name" value="GGDEF"/>
    <property type="match status" value="1"/>
</dbReference>
<evidence type="ECO:0000313" key="6">
    <source>
        <dbReference type="EMBL" id="MBT1444081.1"/>
    </source>
</evidence>
<evidence type="ECO:0000259" key="4">
    <source>
        <dbReference type="PROSITE" id="PS50112"/>
    </source>
</evidence>
<dbReference type="InterPro" id="IPR043128">
    <property type="entry name" value="Rev_trsase/Diguanyl_cyclase"/>
</dbReference>
<comment type="catalytic activity">
    <reaction evidence="2">
        <text>2 GTP = 3',3'-c-di-GMP + 2 diphosphate</text>
        <dbReference type="Rhea" id="RHEA:24898"/>
        <dbReference type="ChEBI" id="CHEBI:33019"/>
        <dbReference type="ChEBI" id="CHEBI:37565"/>
        <dbReference type="ChEBI" id="CHEBI:58805"/>
        <dbReference type="EC" id="2.7.7.65"/>
    </reaction>
</comment>
<evidence type="ECO:0000256" key="2">
    <source>
        <dbReference type="ARBA" id="ARBA00034247"/>
    </source>
</evidence>
<dbReference type="RefSeq" id="WP_214506291.1">
    <property type="nucleotide sequence ID" value="NZ_JAHEPS010000002.1"/>
</dbReference>
<dbReference type="NCBIfam" id="TIGR00229">
    <property type="entry name" value="sensory_box"/>
    <property type="match status" value="1"/>
</dbReference>
<dbReference type="Pfam" id="PF24820">
    <property type="entry name" value="Diguanyl_cycl_sensor"/>
    <property type="match status" value="1"/>
</dbReference>
<sequence length="345" mass="37236">MMHKQDFSNANLTRLGTAARLNDNHMAADEHALQASLAAQVNPVVCDYDAVADVLLCLRQPMVLASSDGTVISVNAAAAELLGDDAETFVGEHWPSWLANPFQSEYATLFASAPLPRPGCCMDSYQHGPREMQLRRADGHLLSINLSLSLMGGVLPVFLIGIEDLSAQKAEIRRLSTLASTDCLTGLANRRSLTENLERQWQQCVLRRTPISVLIVDVDYFKQFNDLYGHLKGDECLRLIASALSSALPSNQCMAARFGGEEFVLVLPGFNAAMAELVARQVSDAIAAIDVSALGLPQGALITVSQGIASESCGQFRTADAMLLSADTALYRAKRDGRNRIALSD</sequence>
<keyword evidence="3" id="KW-0812">Transmembrane</keyword>
<feature type="transmembrane region" description="Helical" evidence="3">
    <location>
        <begin position="140"/>
        <end position="162"/>
    </location>
</feature>
<dbReference type="InterPro" id="IPR029787">
    <property type="entry name" value="Nucleotide_cyclase"/>
</dbReference>
<name>A0ABS5V0T2_9GAMM</name>
<dbReference type="InterPro" id="IPR035965">
    <property type="entry name" value="PAS-like_dom_sf"/>
</dbReference>
<evidence type="ECO:0000256" key="1">
    <source>
        <dbReference type="ARBA" id="ARBA00012528"/>
    </source>
</evidence>
<dbReference type="Pfam" id="PF00990">
    <property type="entry name" value="GGDEF"/>
    <property type="match status" value="1"/>
</dbReference>
<dbReference type="SUPFAM" id="SSF55785">
    <property type="entry name" value="PYP-like sensor domain (PAS domain)"/>
    <property type="match status" value="1"/>
</dbReference>
<dbReference type="SUPFAM" id="SSF55073">
    <property type="entry name" value="Nucleotide cyclase"/>
    <property type="match status" value="1"/>
</dbReference>
<dbReference type="InterPro" id="IPR059127">
    <property type="entry name" value="Diguanyl_cycl_sensor_dom"/>
</dbReference>
<dbReference type="InterPro" id="IPR050469">
    <property type="entry name" value="Diguanylate_Cyclase"/>
</dbReference>
<dbReference type="Proteomes" id="UP001195903">
    <property type="component" value="Unassembled WGS sequence"/>
</dbReference>
<dbReference type="Gene3D" id="3.30.450.20">
    <property type="entry name" value="PAS domain"/>
    <property type="match status" value="1"/>
</dbReference>
<protein>
    <recommendedName>
        <fullName evidence="1">diguanylate cyclase</fullName>
        <ecNumber evidence="1">2.7.7.65</ecNumber>
    </recommendedName>
</protein>
<evidence type="ECO:0000256" key="3">
    <source>
        <dbReference type="SAM" id="Phobius"/>
    </source>
</evidence>
<evidence type="ECO:0000313" key="7">
    <source>
        <dbReference type="Proteomes" id="UP001195903"/>
    </source>
</evidence>
<reference evidence="6 7" key="1">
    <citation type="submission" date="2021-05" db="EMBL/GenBank/DDBJ databases">
        <title>Shewanella sp. JM162201.</title>
        <authorList>
            <person name="Xu S."/>
            <person name="Li A."/>
        </authorList>
    </citation>
    <scope>NUCLEOTIDE SEQUENCE [LARGE SCALE GENOMIC DNA]</scope>
    <source>
        <strain evidence="6 7">JM162201</strain>
    </source>
</reference>
<dbReference type="EMBL" id="JAHEPS010000002">
    <property type="protein sequence ID" value="MBT1444081.1"/>
    <property type="molecule type" value="Genomic_DNA"/>
</dbReference>